<evidence type="ECO:0000256" key="8">
    <source>
        <dbReference type="RuleBase" id="RU364100"/>
    </source>
</evidence>
<evidence type="ECO:0000313" key="10">
    <source>
        <dbReference type="EMBL" id="AFL86535.1"/>
    </source>
</evidence>
<feature type="region of interest" description="Disordered" evidence="9">
    <location>
        <begin position="187"/>
        <end position="224"/>
    </location>
</feature>
<evidence type="ECO:0000256" key="6">
    <source>
        <dbReference type="ARBA" id="ARBA00023125"/>
    </source>
</evidence>
<accession>I3ZBB7</accession>
<keyword evidence="6" id="KW-0238">DNA-binding</keyword>
<comment type="similarity">
    <text evidence="1 8">Belongs to the SOS response-associated peptidase family.</text>
</comment>
<sequence length="224" mass="25357">MRIDGHVFEDPLAPDDDIRPTTMQPIVRENRDTGQRDLVLARWGFIPPWQKPGEKPPPTTFNARSEGVEKAGMWKRAFERHRCLVPADAFFEWQKIRPRNNPKFAFTLDGTAPFAFAGLWSAWKDPANGHWLQSFTVLTTDANETMQPIHTRMPVILQPKDYARWLSRDESAQPPLDLLRPLPEGLHCEPVENEPGMATNPIAQKDIPTKGADADQPGLFGDSL</sequence>
<dbReference type="PANTHER" id="PTHR13604:SF0">
    <property type="entry name" value="ABASIC SITE PROCESSING PROTEIN HMCES"/>
    <property type="match status" value="1"/>
</dbReference>
<evidence type="ECO:0000256" key="4">
    <source>
        <dbReference type="ARBA" id="ARBA00022801"/>
    </source>
</evidence>
<keyword evidence="7" id="KW-0456">Lyase</keyword>
<evidence type="ECO:0000256" key="1">
    <source>
        <dbReference type="ARBA" id="ARBA00008136"/>
    </source>
</evidence>
<dbReference type="Pfam" id="PF02586">
    <property type="entry name" value="SRAP"/>
    <property type="match status" value="1"/>
</dbReference>
<keyword evidence="5" id="KW-0190">Covalent protein-DNA linkage</keyword>
<dbReference type="GO" id="GO:0106300">
    <property type="term" value="P:protein-DNA covalent cross-linking repair"/>
    <property type="evidence" value="ECO:0007669"/>
    <property type="project" value="InterPro"/>
</dbReference>
<keyword evidence="11" id="KW-1185">Reference proteome</keyword>
<name>I3ZBB7_TERRK</name>
<dbReference type="HOGENOM" id="CLU_035990_6_2_0"/>
<dbReference type="SUPFAM" id="SSF143081">
    <property type="entry name" value="BB1717-like"/>
    <property type="match status" value="1"/>
</dbReference>
<keyword evidence="4 8" id="KW-0378">Hydrolase</keyword>
<dbReference type="Proteomes" id="UP000006056">
    <property type="component" value="Chromosome"/>
</dbReference>
<evidence type="ECO:0000256" key="2">
    <source>
        <dbReference type="ARBA" id="ARBA00022670"/>
    </source>
</evidence>
<dbReference type="InterPro" id="IPR036590">
    <property type="entry name" value="SRAP-like"/>
</dbReference>
<evidence type="ECO:0000256" key="5">
    <source>
        <dbReference type="ARBA" id="ARBA00023124"/>
    </source>
</evidence>
<dbReference type="KEGG" id="trs:Terro_0184"/>
<dbReference type="InterPro" id="IPR003738">
    <property type="entry name" value="SRAP"/>
</dbReference>
<dbReference type="Gene3D" id="3.90.1680.10">
    <property type="entry name" value="SOS response associated peptidase-like"/>
    <property type="match status" value="1"/>
</dbReference>
<dbReference type="EC" id="3.4.-.-" evidence="8"/>
<proteinExistence type="inferred from homology"/>
<dbReference type="GO" id="GO:0006508">
    <property type="term" value="P:proteolysis"/>
    <property type="evidence" value="ECO:0007669"/>
    <property type="project" value="UniProtKB-KW"/>
</dbReference>
<gene>
    <name evidence="10" type="ordered locus">Terro_0184</name>
</gene>
<evidence type="ECO:0000313" key="11">
    <source>
        <dbReference type="Proteomes" id="UP000006056"/>
    </source>
</evidence>
<evidence type="ECO:0000256" key="3">
    <source>
        <dbReference type="ARBA" id="ARBA00022763"/>
    </source>
</evidence>
<evidence type="ECO:0000256" key="9">
    <source>
        <dbReference type="SAM" id="MobiDB-lite"/>
    </source>
</evidence>
<evidence type="ECO:0000256" key="7">
    <source>
        <dbReference type="ARBA" id="ARBA00023239"/>
    </source>
</evidence>
<feature type="region of interest" description="Disordered" evidence="9">
    <location>
        <begin position="1"/>
        <end position="31"/>
    </location>
</feature>
<reference evidence="10 11" key="1">
    <citation type="submission" date="2012-06" db="EMBL/GenBank/DDBJ databases">
        <title>Complete genome of Terriglobus roseus DSM 18391.</title>
        <authorList>
            <consortium name="US DOE Joint Genome Institute (JGI-PGF)"/>
            <person name="Lucas S."/>
            <person name="Copeland A."/>
            <person name="Lapidus A."/>
            <person name="Glavina del Rio T."/>
            <person name="Dalin E."/>
            <person name="Tice H."/>
            <person name="Bruce D."/>
            <person name="Goodwin L."/>
            <person name="Pitluck S."/>
            <person name="Peters L."/>
            <person name="Mikhailova N."/>
            <person name="Munk A.C.C."/>
            <person name="Kyrpides N."/>
            <person name="Mavromatis K."/>
            <person name="Ivanova N."/>
            <person name="Brettin T."/>
            <person name="Detter J.C."/>
            <person name="Han C."/>
            <person name="Larimer F."/>
            <person name="Land M."/>
            <person name="Hauser L."/>
            <person name="Markowitz V."/>
            <person name="Cheng J.-F."/>
            <person name="Hugenholtz P."/>
            <person name="Woyke T."/>
            <person name="Wu D."/>
            <person name="Brambilla E."/>
            <person name="Klenk H.-P."/>
            <person name="Eisen J.A."/>
        </authorList>
    </citation>
    <scope>NUCLEOTIDE SEQUENCE [LARGE SCALE GENOMIC DNA]</scope>
    <source>
        <strain evidence="11">DSM 18391 / NRRL B-41598 / KBS 63</strain>
    </source>
</reference>
<dbReference type="GO" id="GO:0016829">
    <property type="term" value="F:lyase activity"/>
    <property type="evidence" value="ECO:0007669"/>
    <property type="project" value="UniProtKB-KW"/>
</dbReference>
<protein>
    <recommendedName>
        <fullName evidence="8">Abasic site processing protein</fullName>
        <ecNumber evidence="8">3.4.-.-</ecNumber>
    </recommendedName>
</protein>
<dbReference type="AlphaFoldDB" id="I3ZBB7"/>
<organism evidence="10 11">
    <name type="scientific">Terriglobus roseus (strain DSM 18391 / NRRL B-41598 / KBS 63)</name>
    <dbReference type="NCBI Taxonomy" id="926566"/>
    <lineage>
        <taxon>Bacteria</taxon>
        <taxon>Pseudomonadati</taxon>
        <taxon>Acidobacteriota</taxon>
        <taxon>Terriglobia</taxon>
        <taxon>Terriglobales</taxon>
        <taxon>Acidobacteriaceae</taxon>
        <taxon>Terriglobus</taxon>
    </lineage>
</organism>
<dbReference type="PANTHER" id="PTHR13604">
    <property type="entry name" value="DC12-RELATED"/>
    <property type="match status" value="1"/>
</dbReference>
<dbReference type="GO" id="GO:0008233">
    <property type="term" value="F:peptidase activity"/>
    <property type="evidence" value="ECO:0007669"/>
    <property type="project" value="UniProtKB-KW"/>
</dbReference>
<dbReference type="EMBL" id="CP003379">
    <property type="protein sequence ID" value="AFL86535.1"/>
    <property type="molecule type" value="Genomic_DNA"/>
</dbReference>
<dbReference type="eggNOG" id="COG2135">
    <property type="taxonomic scope" value="Bacteria"/>
</dbReference>
<keyword evidence="3" id="KW-0227">DNA damage</keyword>
<dbReference type="STRING" id="926566.Terro_0184"/>
<dbReference type="GO" id="GO:0003697">
    <property type="term" value="F:single-stranded DNA binding"/>
    <property type="evidence" value="ECO:0007669"/>
    <property type="project" value="InterPro"/>
</dbReference>
<keyword evidence="2 8" id="KW-0645">Protease</keyword>